<dbReference type="Proteomes" id="UP000446866">
    <property type="component" value="Unassembled WGS sequence"/>
</dbReference>
<organism evidence="2 3">
    <name type="scientific">Anaerotruncus colihominis</name>
    <dbReference type="NCBI Taxonomy" id="169435"/>
    <lineage>
        <taxon>Bacteria</taxon>
        <taxon>Bacillati</taxon>
        <taxon>Bacillota</taxon>
        <taxon>Clostridia</taxon>
        <taxon>Eubacteriales</taxon>
        <taxon>Oscillospiraceae</taxon>
        <taxon>Anaerotruncus</taxon>
    </lineage>
</organism>
<dbReference type="RefSeq" id="WP_160200900.1">
    <property type="nucleotide sequence ID" value="NZ_QXWK01000003.1"/>
</dbReference>
<keyword evidence="1" id="KW-1133">Transmembrane helix</keyword>
<accession>A0A845QHM3</accession>
<protein>
    <submittedName>
        <fullName evidence="2">Uncharacterized protein</fullName>
    </submittedName>
</protein>
<gene>
    <name evidence="2" type="ORF">D0435_02800</name>
</gene>
<dbReference type="AlphaFoldDB" id="A0A845QHM3"/>
<sequence length="160" mass="17628">MESTENTNEKNKKQKILIIVLLIAVVMLGVGLFHALHSDDLETSKTAVIVQTNEELSDTNGGQVRIRINSAVQVYEDTMQDLAFANLNEDRQLQCKIKVGDTYVYNSGLIKSGDIVQADVIDTSALQQGKNTATAEIYSYDMGKDLIGQTNTIIALYLND</sequence>
<keyword evidence="3" id="KW-1185">Reference proteome</keyword>
<feature type="transmembrane region" description="Helical" evidence="1">
    <location>
        <begin position="16"/>
        <end position="36"/>
    </location>
</feature>
<keyword evidence="1" id="KW-0812">Transmembrane</keyword>
<comment type="caution">
    <text evidence="2">The sequence shown here is derived from an EMBL/GenBank/DDBJ whole genome shotgun (WGS) entry which is preliminary data.</text>
</comment>
<dbReference type="EMBL" id="QXWK01000003">
    <property type="protein sequence ID" value="NBH60601.1"/>
    <property type="molecule type" value="Genomic_DNA"/>
</dbReference>
<name>A0A845QHM3_9FIRM</name>
<proteinExistence type="predicted"/>
<reference evidence="2 3" key="1">
    <citation type="submission" date="2018-08" db="EMBL/GenBank/DDBJ databases">
        <title>Murine metabolic-syndrome-specific gut microbial biobank.</title>
        <authorList>
            <person name="Liu C."/>
        </authorList>
    </citation>
    <scope>NUCLEOTIDE SEQUENCE [LARGE SCALE GENOMIC DNA]</scope>
    <source>
        <strain evidence="2 3">28</strain>
    </source>
</reference>
<evidence type="ECO:0000313" key="2">
    <source>
        <dbReference type="EMBL" id="NBH60601.1"/>
    </source>
</evidence>
<keyword evidence="1" id="KW-0472">Membrane</keyword>
<evidence type="ECO:0000313" key="3">
    <source>
        <dbReference type="Proteomes" id="UP000446866"/>
    </source>
</evidence>
<evidence type="ECO:0000256" key="1">
    <source>
        <dbReference type="SAM" id="Phobius"/>
    </source>
</evidence>